<dbReference type="CDD" id="cd06222">
    <property type="entry name" value="RNase_H_like"/>
    <property type="match status" value="1"/>
</dbReference>
<dbReference type="EMBL" id="OIVN01000116">
    <property type="protein sequence ID" value="SPC74627.1"/>
    <property type="molecule type" value="Genomic_DNA"/>
</dbReference>
<evidence type="ECO:0000313" key="3">
    <source>
        <dbReference type="EMBL" id="SPC74627.1"/>
    </source>
</evidence>
<reference evidence="3" key="1">
    <citation type="submission" date="2018-02" db="EMBL/GenBank/DDBJ databases">
        <authorList>
            <person name="Cohen D.B."/>
            <person name="Kent A.D."/>
        </authorList>
    </citation>
    <scope>NUCLEOTIDE SEQUENCE</scope>
</reference>
<dbReference type="AlphaFoldDB" id="A0A2N9E6N5"/>
<dbReference type="InterPro" id="IPR044730">
    <property type="entry name" value="RNase_H-like_dom_plant"/>
</dbReference>
<name>A0A2N9E6N5_FAGSY</name>
<feature type="domain" description="Reverse transcriptase zinc-binding" evidence="2">
    <location>
        <begin position="50"/>
        <end position="144"/>
    </location>
</feature>
<feature type="domain" description="RNase H type-1" evidence="1">
    <location>
        <begin position="260"/>
        <end position="372"/>
    </location>
</feature>
<dbReference type="InterPro" id="IPR026960">
    <property type="entry name" value="RVT-Znf"/>
</dbReference>
<evidence type="ECO:0008006" key="4">
    <source>
        <dbReference type="Google" id="ProtNLM"/>
    </source>
</evidence>
<accession>A0A2N9E6N5</accession>
<proteinExistence type="predicted"/>
<organism evidence="3">
    <name type="scientific">Fagus sylvatica</name>
    <name type="common">Beechnut</name>
    <dbReference type="NCBI Taxonomy" id="28930"/>
    <lineage>
        <taxon>Eukaryota</taxon>
        <taxon>Viridiplantae</taxon>
        <taxon>Streptophyta</taxon>
        <taxon>Embryophyta</taxon>
        <taxon>Tracheophyta</taxon>
        <taxon>Spermatophyta</taxon>
        <taxon>Magnoliopsida</taxon>
        <taxon>eudicotyledons</taxon>
        <taxon>Gunneridae</taxon>
        <taxon>Pentapetalae</taxon>
        <taxon>rosids</taxon>
        <taxon>fabids</taxon>
        <taxon>Fagales</taxon>
        <taxon>Fagaceae</taxon>
        <taxon>Fagus</taxon>
    </lineage>
</organism>
<dbReference type="GO" id="GO:0004523">
    <property type="term" value="F:RNA-DNA hybrid ribonuclease activity"/>
    <property type="evidence" value="ECO:0007669"/>
    <property type="project" value="InterPro"/>
</dbReference>
<evidence type="ECO:0000259" key="2">
    <source>
        <dbReference type="Pfam" id="PF13966"/>
    </source>
</evidence>
<evidence type="ECO:0000259" key="1">
    <source>
        <dbReference type="Pfam" id="PF13456"/>
    </source>
</evidence>
<sequence length="393" mass="43954">MNKKILRCWNTSLVDQIFTPYEAAIIKKIPLSYRCPQDRIIWGGTQHGEFSVRTAYRLLYQLSSGGEESTSTGGNKAFWLGVWKARVPPKIRNFIWRACRKILPTHSKLFEKQISSSLSCQWCEEEVETCDHVLWQCEFAQRVWAAGVVQMPVGLELRMSFIDVVEVCLRELTSPDVELFFSTAWFLWCARNELVWEGKNSLVTDICCRASVLAFEFLEVDGVESPSHGDGVGNSLLWTPPPPGCYKMSVACHLLPSSAKVGIGVIIRDCTGWVAAAAGFVLGSPSDHLSRFAYAVFYAMQFAYETGFRCNIEVEVPSREVLNLLKFDSPCLAPCGDLIDDIGAWLPFYTKVVFSFISIDCNKAAQALATEAASSNLDCVWLEECPPCIQSFV</sequence>
<dbReference type="GO" id="GO:0003676">
    <property type="term" value="F:nucleic acid binding"/>
    <property type="evidence" value="ECO:0007669"/>
    <property type="project" value="InterPro"/>
</dbReference>
<protein>
    <recommendedName>
        <fullName evidence="4">Reverse transcriptase zinc-binding domain-containing protein</fullName>
    </recommendedName>
</protein>
<gene>
    <name evidence="3" type="ORF">FSB_LOCUS2509</name>
</gene>
<dbReference type="Pfam" id="PF13966">
    <property type="entry name" value="zf-RVT"/>
    <property type="match status" value="1"/>
</dbReference>
<dbReference type="InterPro" id="IPR052929">
    <property type="entry name" value="RNase_H-like_EbsB-rel"/>
</dbReference>
<dbReference type="Pfam" id="PF13456">
    <property type="entry name" value="RVT_3"/>
    <property type="match status" value="1"/>
</dbReference>
<dbReference type="PANTHER" id="PTHR47074:SF48">
    <property type="entry name" value="POLYNUCLEOTIDYL TRANSFERASE, RIBONUCLEASE H-LIKE SUPERFAMILY PROTEIN"/>
    <property type="match status" value="1"/>
</dbReference>
<dbReference type="PANTHER" id="PTHR47074">
    <property type="entry name" value="BNAC02G40300D PROTEIN"/>
    <property type="match status" value="1"/>
</dbReference>
<dbReference type="InterPro" id="IPR002156">
    <property type="entry name" value="RNaseH_domain"/>
</dbReference>